<sequence>MAFRTRYRQYEFLVMSIGLTNAPATFMSLINVLGVLGRQKLYAKFSKCEFLVDSVAFLGHVVSREGVMIDPEKIEAVRNWAQPSSMTEIKSFVGFASYYRRFVKNFASIATHLTGLTKKRWTELLKDYDMTIQYHLGKANMVADALSQKAVSMGSLACLGVSKRPLAKEIQTLESKFIQLGISERGGIKAKQFEDENLNELRKKTVSESHGSRYSIHLGVTKMYQDLKRLYWWPDMKKDITEFVAKCQNCQQVNYEH</sequence>
<dbReference type="Gene3D" id="1.10.340.70">
    <property type="match status" value="1"/>
</dbReference>
<evidence type="ECO:0000256" key="1">
    <source>
        <dbReference type="SAM" id="Phobius"/>
    </source>
</evidence>
<dbReference type="Gene3D" id="3.30.70.270">
    <property type="match status" value="2"/>
</dbReference>
<name>A0ABQ7W7Q9_SOLTU</name>
<keyword evidence="1" id="KW-1133">Transmembrane helix</keyword>
<comment type="caution">
    <text evidence="3">The sequence shown here is derived from an EMBL/GenBank/DDBJ whole genome shotgun (WGS) entry which is preliminary data.</text>
</comment>
<dbReference type="InterPro" id="IPR043128">
    <property type="entry name" value="Rev_trsase/Diguanyl_cyclase"/>
</dbReference>
<keyword evidence="1" id="KW-0812">Transmembrane</keyword>
<dbReference type="PANTHER" id="PTHR37984:SF5">
    <property type="entry name" value="PROTEIN NYNRIN-LIKE"/>
    <property type="match status" value="1"/>
</dbReference>
<keyword evidence="4" id="KW-1185">Reference proteome</keyword>
<feature type="domain" description="Integrase zinc-binding" evidence="2">
    <location>
        <begin position="200"/>
        <end position="254"/>
    </location>
</feature>
<dbReference type="Gene3D" id="3.10.10.10">
    <property type="entry name" value="HIV Type 1 Reverse Transcriptase, subunit A, domain 1"/>
    <property type="match status" value="1"/>
</dbReference>
<gene>
    <name evidence="3" type="ORF">KY290_008222</name>
</gene>
<reference evidence="3 4" key="1">
    <citation type="journal article" date="2021" name="bioRxiv">
        <title>Chromosome-scale and haplotype-resolved genome assembly of a tetraploid potato cultivar.</title>
        <authorList>
            <person name="Sun H."/>
            <person name="Jiao W.-B."/>
            <person name="Krause K."/>
            <person name="Campoy J.A."/>
            <person name="Goel M."/>
            <person name="Folz-Donahue K."/>
            <person name="Kukat C."/>
            <person name="Huettel B."/>
            <person name="Schneeberger K."/>
        </authorList>
    </citation>
    <scope>NUCLEOTIDE SEQUENCE [LARGE SCALE GENOMIC DNA]</scope>
    <source>
        <strain evidence="3">SolTubOtavaFocal</strain>
        <tissue evidence="3">Leaves</tissue>
    </source>
</reference>
<dbReference type="EMBL" id="JAIVGD010000003">
    <property type="protein sequence ID" value="KAH0776811.1"/>
    <property type="molecule type" value="Genomic_DNA"/>
</dbReference>
<dbReference type="InterPro" id="IPR050951">
    <property type="entry name" value="Retrovirus_Pol_polyprotein"/>
</dbReference>
<dbReference type="Proteomes" id="UP000826656">
    <property type="component" value="Unassembled WGS sequence"/>
</dbReference>
<keyword evidence="1" id="KW-0472">Membrane</keyword>
<protein>
    <recommendedName>
        <fullName evidence="2">Integrase zinc-binding domain-containing protein</fullName>
    </recommendedName>
</protein>
<evidence type="ECO:0000259" key="2">
    <source>
        <dbReference type="Pfam" id="PF17921"/>
    </source>
</evidence>
<dbReference type="SUPFAM" id="SSF56672">
    <property type="entry name" value="DNA/RNA polymerases"/>
    <property type="match status" value="1"/>
</dbReference>
<dbReference type="InterPro" id="IPR043502">
    <property type="entry name" value="DNA/RNA_pol_sf"/>
</dbReference>
<evidence type="ECO:0000313" key="4">
    <source>
        <dbReference type="Proteomes" id="UP000826656"/>
    </source>
</evidence>
<evidence type="ECO:0000313" key="3">
    <source>
        <dbReference type="EMBL" id="KAH0776811.1"/>
    </source>
</evidence>
<dbReference type="Pfam" id="PF17921">
    <property type="entry name" value="Integrase_H2C2"/>
    <property type="match status" value="1"/>
</dbReference>
<dbReference type="InterPro" id="IPR041588">
    <property type="entry name" value="Integrase_H2C2"/>
</dbReference>
<proteinExistence type="predicted"/>
<feature type="transmembrane region" description="Helical" evidence="1">
    <location>
        <begin position="12"/>
        <end position="36"/>
    </location>
</feature>
<accession>A0ABQ7W7Q9</accession>
<dbReference type="PANTHER" id="PTHR37984">
    <property type="entry name" value="PROTEIN CBG26694"/>
    <property type="match status" value="1"/>
</dbReference>
<organism evidence="3 4">
    <name type="scientific">Solanum tuberosum</name>
    <name type="common">Potato</name>
    <dbReference type="NCBI Taxonomy" id="4113"/>
    <lineage>
        <taxon>Eukaryota</taxon>
        <taxon>Viridiplantae</taxon>
        <taxon>Streptophyta</taxon>
        <taxon>Embryophyta</taxon>
        <taxon>Tracheophyta</taxon>
        <taxon>Spermatophyta</taxon>
        <taxon>Magnoliopsida</taxon>
        <taxon>eudicotyledons</taxon>
        <taxon>Gunneridae</taxon>
        <taxon>Pentapetalae</taxon>
        <taxon>asterids</taxon>
        <taxon>lamiids</taxon>
        <taxon>Solanales</taxon>
        <taxon>Solanaceae</taxon>
        <taxon>Solanoideae</taxon>
        <taxon>Solaneae</taxon>
        <taxon>Solanum</taxon>
    </lineage>
</organism>